<name>A0A1A8I303_NOTKU</name>
<dbReference type="EMBL" id="HAED01004288">
    <property type="protein sequence ID" value="SBQ90318.1"/>
    <property type="molecule type" value="Transcribed_RNA"/>
</dbReference>
<protein>
    <submittedName>
        <fullName evidence="2">Uncharacterized protein</fullName>
    </submittedName>
</protein>
<proteinExistence type="predicted"/>
<feature type="non-terminal residue" evidence="2">
    <location>
        <position position="1"/>
    </location>
</feature>
<sequence>AVRREVNSRQETNTNTITSTPAITPRTTTTTASHSALQPSRSQPLTLPPQLPLLGNLDPSREKKHSSPPCTHFLTGISVPVPISSPASRVIL</sequence>
<reference evidence="2" key="2">
    <citation type="submission" date="2016-06" db="EMBL/GenBank/DDBJ databases">
        <title>The genome of a short-lived fish provides insights into sex chromosome evolution and the genetic control of aging.</title>
        <authorList>
            <person name="Reichwald K."/>
            <person name="Felder M."/>
            <person name="Petzold A."/>
            <person name="Koch P."/>
            <person name="Groth M."/>
            <person name="Platzer M."/>
        </authorList>
    </citation>
    <scope>NUCLEOTIDE SEQUENCE</scope>
    <source>
        <tissue evidence="2">Brain</tissue>
    </source>
</reference>
<gene>
    <name evidence="2" type="primary">Nfu_g_1_012442</name>
</gene>
<evidence type="ECO:0000313" key="2">
    <source>
        <dbReference type="EMBL" id="SBQ90318.1"/>
    </source>
</evidence>
<reference evidence="2" key="1">
    <citation type="submission" date="2016-05" db="EMBL/GenBank/DDBJ databases">
        <authorList>
            <person name="Lavstsen T."/>
            <person name="Jespersen J.S."/>
        </authorList>
    </citation>
    <scope>NUCLEOTIDE SEQUENCE</scope>
    <source>
        <tissue evidence="2">Brain</tissue>
    </source>
</reference>
<dbReference type="AlphaFoldDB" id="A0A1A8I303"/>
<feature type="non-terminal residue" evidence="2">
    <location>
        <position position="92"/>
    </location>
</feature>
<evidence type="ECO:0000256" key="1">
    <source>
        <dbReference type="SAM" id="MobiDB-lite"/>
    </source>
</evidence>
<feature type="compositionally biased region" description="Low complexity" evidence="1">
    <location>
        <begin position="77"/>
        <end position="92"/>
    </location>
</feature>
<feature type="compositionally biased region" description="Low complexity" evidence="1">
    <location>
        <begin position="16"/>
        <end position="45"/>
    </location>
</feature>
<organism evidence="2">
    <name type="scientific">Nothobranchius kuhntae</name>
    <name type="common">Beira killifish</name>
    <dbReference type="NCBI Taxonomy" id="321403"/>
    <lineage>
        <taxon>Eukaryota</taxon>
        <taxon>Metazoa</taxon>
        <taxon>Chordata</taxon>
        <taxon>Craniata</taxon>
        <taxon>Vertebrata</taxon>
        <taxon>Euteleostomi</taxon>
        <taxon>Actinopterygii</taxon>
        <taxon>Neopterygii</taxon>
        <taxon>Teleostei</taxon>
        <taxon>Neoteleostei</taxon>
        <taxon>Acanthomorphata</taxon>
        <taxon>Ovalentaria</taxon>
        <taxon>Atherinomorphae</taxon>
        <taxon>Cyprinodontiformes</taxon>
        <taxon>Nothobranchiidae</taxon>
        <taxon>Nothobranchius</taxon>
    </lineage>
</organism>
<feature type="region of interest" description="Disordered" evidence="1">
    <location>
        <begin position="1"/>
        <end position="92"/>
    </location>
</feature>
<accession>A0A1A8I303</accession>